<comment type="caution">
    <text evidence="2">The sequence shown here is derived from an EMBL/GenBank/DDBJ whole genome shotgun (WGS) entry which is preliminary data.</text>
</comment>
<dbReference type="EMBL" id="JAUDFV010000111">
    <property type="protein sequence ID" value="KAL2729794.1"/>
    <property type="molecule type" value="Genomic_DNA"/>
</dbReference>
<protein>
    <submittedName>
        <fullName evidence="2">Uncharacterized protein</fullName>
    </submittedName>
</protein>
<organism evidence="2 3">
    <name type="scientific">Vespula squamosa</name>
    <name type="common">Southern yellow jacket</name>
    <name type="synonym">Wasp</name>
    <dbReference type="NCBI Taxonomy" id="30214"/>
    <lineage>
        <taxon>Eukaryota</taxon>
        <taxon>Metazoa</taxon>
        <taxon>Ecdysozoa</taxon>
        <taxon>Arthropoda</taxon>
        <taxon>Hexapoda</taxon>
        <taxon>Insecta</taxon>
        <taxon>Pterygota</taxon>
        <taxon>Neoptera</taxon>
        <taxon>Endopterygota</taxon>
        <taxon>Hymenoptera</taxon>
        <taxon>Apocrita</taxon>
        <taxon>Aculeata</taxon>
        <taxon>Vespoidea</taxon>
        <taxon>Vespidae</taxon>
        <taxon>Vespinae</taxon>
        <taxon>Vespula</taxon>
    </lineage>
</organism>
<name>A0ABD2BAS3_VESSQ</name>
<proteinExistence type="predicted"/>
<feature type="region of interest" description="Disordered" evidence="1">
    <location>
        <begin position="1"/>
        <end position="61"/>
    </location>
</feature>
<accession>A0ABD2BAS3</accession>
<feature type="compositionally biased region" description="Basic and acidic residues" evidence="1">
    <location>
        <begin position="9"/>
        <end position="54"/>
    </location>
</feature>
<gene>
    <name evidence="2" type="ORF">V1478_005541</name>
</gene>
<evidence type="ECO:0000313" key="2">
    <source>
        <dbReference type="EMBL" id="KAL2729794.1"/>
    </source>
</evidence>
<reference evidence="2 3" key="1">
    <citation type="journal article" date="2024" name="Ann. Entomol. Soc. Am.">
        <title>Genomic analyses of the southern and eastern yellowjacket wasps (Hymenoptera: Vespidae) reveal evolutionary signatures of social life.</title>
        <authorList>
            <person name="Catto M.A."/>
            <person name="Caine P.B."/>
            <person name="Orr S.E."/>
            <person name="Hunt B.G."/>
            <person name="Goodisman M.A.D."/>
        </authorList>
    </citation>
    <scope>NUCLEOTIDE SEQUENCE [LARGE SCALE GENOMIC DNA]</scope>
    <source>
        <strain evidence="2">233</strain>
        <tissue evidence="2">Head and thorax</tissue>
    </source>
</reference>
<evidence type="ECO:0000313" key="3">
    <source>
        <dbReference type="Proteomes" id="UP001607302"/>
    </source>
</evidence>
<dbReference type="AlphaFoldDB" id="A0ABD2BAS3"/>
<evidence type="ECO:0000256" key="1">
    <source>
        <dbReference type="SAM" id="MobiDB-lite"/>
    </source>
</evidence>
<sequence>MKKNQGVDNGDRRDEERDGSGVKGRTEQILRGNGIDKRIGRKEVRGCDEEEKKGTGPGWNK</sequence>
<keyword evidence="3" id="KW-1185">Reference proteome</keyword>
<dbReference type="Proteomes" id="UP001607302">
    <property type="component" value="Unassembled WGS sequence"/>
</dbReference>